<keyword evidence="2" id="KW-0520">NAD</keyword>
<dbReference type="PANTHER" id="PTHR43491">
    <property type="entry name" value="UDP-N-ACETYL-D-MANNOSAMINE DEHYDROGENASE"/>
    <property type="match status" value="1"/>
</dbReference>
<keyword evidence="1" id="KW-0560">Oxidoreductase</keyword>
<dbReference type="GO" id="GO:0016628">
    <property type="term" value="F:oxidoreductase activity, acting on the CH-CH group of donors, NAD or NADP as acceptor"/>
    <property type="evidence" value="ECO:0007669"/>
    <property type="project" value="InterPro"/>
</dbReference>
<dbReference type="Pfam" id="PF03720">
    <property type="entry name" value="UDPG_MGDP_dh_C"/>
    <property type="match status" value="1"/>
</dbReference>
<dbReference type="Gene3D" id="3.40.50.720">
    <property type="entry name" value="NAD(P)-binding Rossmann-like Domain"/>
    <property type="match status" value="2"/>
</dbReference>
<evidence type="ECO:0000313" key="6">
    <source>
        <dbReference type="EMBL" id="BAL91046.1"/>
    </source>
</evidence>
<dbReference type="InterPro" id="IPR017476">
    <property type="entry name" value="UDP-Glc/GDP-Man"/>
</dbReference>
<dbReference type="eggNOG" id="COG0677">
    <property type="taxonomic scope" value="Bacteria"/>
</dbReference>
<dbReference type="InterPro" id="IPR008927">
    <property type="entry name" value="6-PGluconate_DH-like_C_sf"/>
</dbReference>
<dbReference type="STRING" id="512565.AMIS_58260"/>
<dbReference type="Proteomes" id="UP000007882">
    <property type="component" value="Chromosome"/>
</dbReference>
<dbReference type="EMBL" id="AP012319">
    <property type="protein sequence ID" value="BAL91046.1"/>
    <property type="molecule type" value="Genomic_DNA"/>
</dbReference>
<dbReference type="SUPFAM" id="SSF51735">
    <property type="entry name" value="NAD(P)-binding Rossmann-fold domains"/>
    <property type="match status" value="1"/>
</dbReference>
<organism evidence="6 7">
    <name type="scientific">Actinoplanes missouriensis (strain ATCC 14538 / DSM 43046 / CBS 188.64 / JCM 3121 / NBRC 102363 / NCIMB 12654 / NRRL B-3342 / UNCC 431)</name>
    <dbReference type="NCBI Taxonomy" id="512565"/>
    <lineage>
        <taxon>Bacteria</taxon>
        <taxon>Bacillati</taxon>
        <taxon>Actinomycetota</taxon>
        <taxon>Actinomycetes</taxon>
        <taxon>Micromonosporales</taxon>
        <taxon>Micromonosporaceae</taxon>
        <taxon>Actinoplanes</taxon>
    </lineage>
</organism>
<dbReference type="PIRSF" id="PIRSF000124">
    <property type="entry name" value="UDPglc_GDPman_dh"/>
    <property type="match status" value="1"/>
</dbReference>
<feature type="domain" description="UDP-glucose/GDP-mannose dehydrogenase C-terminal" evidence="5">
    <location>
        <begin position="355"/>
        <end position="450"/>
    </location>
</feature>
<evidence type="ECO:0000259" key="5">
    <source>
        <dbReference type="SMART" id="SM00984"/>
    </source>
</evidence>
<dbReference type="InterPro" id="IPR014027">
    <property type="entry name" value="UDP-Glc/GDP-Man_DH_C"/>
</dbReference>
<dbReference type="KEGG" id="ams:AMIS_58260"/>
<protein>
    <submittedName>
        <fullName evidence="6">Putative UDP-glucose/GDP-mannose dehydrogenase</fullName>
    </submittedName>
</protein>
<dbReference type="InterPro" id="IPR028359">
    <property type="entry name" value="UDP_ManNAc/GlcNAc_DH"/>
</dbReference>
<dbReference type="SUPFAM" id="SSF52413">
    <property type="entry name" value="UDP-glucose/GDP-mannose dehydrogenase C-terminal domain"/>
    <property type="match status" value="1"/>
</dbReference>
<dbReference type="SUPFAM" id="SSF48179">
    <property type="entry name" value="6-phosphogluconate dehydrogenase C-terminal domain-like"/>
    <property type="match status" value="1"/>
</dbReference>
<dbReference type="GO" id="GO:0016616">
    <property type="term" value="F:oxidoreductase activity, acting on the CH-OH group of donors, NAD or NADP as acceptor"/>
    <property type="evidence" value="ECO:0007669"/>
    <property type="project" value="InterPro"/>
</dbReference>
<dbReference type="InterPro" id="IPR001732">
    <property type="entry name" value="UDP-Glc/GDP-Man_DH_N"/>
</dbReference>
<dbReference type="InterPro" id="IPR036291">
    <property type="entry name" value="NAD(P)-bd_dom_sf"/>
</dbReference>
<evidence type="ECO:0000256" key="2">
    <source>
        <dbReference type="ARBA" id="ARBA00023027"/>
    </source>
</evidence>
<dbReference type="AlphaFoldDB" id="I0HDF9"/>
<accession>I0HDF9</accession>
<dbReference type="PATRIC" id="fig|512565.3.peg.5824"/>
<dbReference type="PANTHER" id="PTHR43491:SF1">
    <property type="entry name" value="UDP-N-ACETYL-D-MANNOSAMINE DEHYDROGENASE"/>
    <property type="match status" value="1"/>
</dbReference>
<evidence type="ECO:0000256" key="4">
    <source>
        <dbReference type="SAM" id="MobiDB-lite"/>
    </source>
</evidence>
<reference evidence="6 7" key="1">
    <citation type="submission" date="2012-02" db="EMBL/GenBank/DDBJ databases">
        <title>Complete genome sequence of Actinoplanes missouriensis 431 (= NBRC 102363).</title>
        <authorList>
            <person name="Ohnishi Y."/>
            <person name="Ishikawa J."/>
            <person name="Sekine M."/>
            <person name="Hosoyama A."/>
            <person name="Harada T."/>
            <person name="Narita H."/>
            <person name="Hata T."/>
            <person name="Konno Y."/>
            <person name="Tutikane K."/>
            <person name="Fujita N."/>
            <person name="Horinouchi S."/>
            <person name="Hayakawa M."/>
        </authorList>
    </citation>
    <scope>NUCLEOTIDE SEQUENCE [LARGE SCALE GENOMIC DNA]</scope>
    <source>
        <strain evidence="7">ATCC 14538 / DSM 43046 / CBS 188.64 / JCM 3121 / NBRC 102363 / NCIMB 12654 / NRRL B-3342 / UNCC 431</strain>
    </source>
</reference>
<proteinExistence type="inferred from homology"/>
<dbReference type="InterPro" id="IPR014026">
    <property type="entry name" value="UDP-Glc/GDP-Man_DH_dimer"/>
</dbReference>
<comment type="similarity">
    <text evidence="3">Belongs to the UDP-glucose/GDP-mannose dehydrogenase family.</text>
</comment>
<feature type="compositionally biased region" description="Basic and acidic residues" evidence="4">
    <location>
        <begin position="28"/>
        <end position="37"/>
    </location>
</feature>
<dbReference type="Pfam" id="PF03721">
    <property type="entry name" value="UDPG_MGDP_dh_N"/>
    <property type="match status" value="1"/>
</dbReference>
<dbReference type="HOGENOM" id="CLU_023810_3_2_11"/>
<dbReference type="InterPro" id="IPR036220">
    <property type="entry name" value="UDP-Glc/GDP-Man_DH_C_sf"/>
</dbReference>
<dbReference type="GO" id="GO:0000271">
    <property type="term" value="P:polysaccharide biosynthetic process"/>
    <property type="evidence" value="ECO:0007669"/>
    <property type="project" value="InterPro"/>
</dbReference>
<evidence type="ECO:0000313" key="7">
    <source>
        <dbReference type="Proteomes" id="UP000007882"/>
    </source>
</evidence>
<name>I0HDF9_ACTM4</name>
<dbReference type="NCBIfam" id="TIGR03026">
    <property type="entry name" value="NDP-sugDHase"/>
    <property type="match status" value="1"/>
</dbReference>
<dbReference type="PIRSF" id="PIRSF500136">
    <property type="entry name" value="UDP_ManNAc_DH"/>
    <property type="match status" value="1"/>
</dbReference>
<sequence>MIKRAKTARSRAVRPPQTKKTARSRQKSHPEKQKESTPMRVVIAGQGYVGLPLAVRAAQVGHTVVGFDVDDDRIKRLAAGESYVDDVSSADLQAVLAAGTFSPSSDPRSCGGFDIAVIAVPTPLREGTPDLRYIEDCARTLARYLRPGATVALESTTYPGTTTELVAPLLEEGSGLIAGVDFHLGYSPERIDPGNREWNLATTPKVVSGINPASLERVRAFYASVVEHTVPVSDPKVAELAKLLENTFRHVNIALVNELAVYAHELGIDVWEAIDAASSKPFGYMRFVPGPGVGGHCLPIDPSYLSWRVQRTLGQSFRFVELANDINNHMPDYVARRLVAALNTRRKAVNGSTILLLGLAYKKNSGDARESPARRVAALLLEMGAEVRAADPHVVEDAHVDSRVARVSLTPEQVAAADAVVLLADHDDFDLDLVVQHATYVLDTRHRLTGPTVESI</sequence>
<evidence type="ECO:0000256" key="3">
    <source>
        <dbReference type="PIRNR" id="PIRNR000124"/>
    </source>
</evidence>
<gene>
    <name evidence="6" type="ordered locus">AMIS_58260</name>
</gene>
<evidence type="ECO:0000256" key="1">
    <source>
        <dbReference type="ARBA" id="ARBA00023002"/>
    </source>
</evidence>
<feature type="compositionally biased region" description="Basic residues" evidence="4">
    <location>
        <begin position="1"/>
        <end position="12"/>
    </location>
</feature>
<dbReference type="SMART" id="SM00984">
    <property type="entry name" value="UDPG_MGDP_dh_C"/>
    <property type="match status" value="1"/>
</dbReference>
<keyword evidence="7" id="KW-1185">Reference proteome</keyword>
<dbReference type="GO" id="GO:0051287">
    <property type="term" value="F:NAD binding"/>
    <property type="evidence" value="ECO:0007669"/>
    <property type="project" value="InterPro"/>
</dbReference>
<dbReference type="Pfam" id="PF00984">
    <property type="entry name" value="UDPG_MGDP_dh"/>
    <property type="match status" value="1"/>
</dbReference>
<feature type="region of interest" description="Disordered" evidence="4">
    <location>
        <begin position="1"/>
        <end position="38"/>
    </location>
</feature>